<evidence type="ECO:0008006" key="3">
    <source>
        <dbReference type="Google" id="ProtNLM"/>
    </source>
</evidence>
<protein>
    <recommendedName>
        <fullName evidence="3">Alkaline phosphatase</fullName>
    </recommendedName>
</protein>
<organism evidence="1 2">
    <name type="scientific">Durusdinium trenchii</name>
    <dbReference type="NCBI Taxonomy" id="1381693"/>
    <lineage>
        <taxon>Eukaryota</taxon>
        <taxon>Sar</taxon>
        <taxon>Alveolata</taxon>
        <taxon>Dinophyceae</taxon>
        <taxon>Suessiales</taxon>
        <taxon>Symbiodiniaceae</taxon>
        <taxon>Durusdinium</taxon>
    </lineage>
</organism>
<proteinExistence type="predicted"/>
<gene>
    <name evidence="1" type="ORF">SCF082_LOCUS23772</name>
</gene>
<name>A0ABP0LQY9_9DINO</name>
<evidence type="ECO:0000313" key="2">
    <source>
        <dbReference type="Proteomes" id="UP001642464"/>
    </source>
</evidence>
<keyword evidence="2" id="KW-1185">Reference proteome</keyword>
<evidence type="ECO:0000313" key="1">
    <source>
        <dbReference type="EMBL" id="CAK9041057.1"/>
    </source>
</evidence>
<reference evidence="1 2" key="1">
    <citation type="submission" date="2024-02" db="EMBL/GenBank/DDBJ databases">
        <authorList>
            <person name="Chen Y."/>
            <person name="Shah S."/>
            <person name="Dougan E. K."/>
            <person name="Thang M."/>
            <person name="Chan C."/>
        </authorList>
    </citation>
    <scope>NUCLEOTIDE SEQUENCE [LARGE SCALE GENOMIC DNA]</scope>
</reference>
<sequence length="539" mass="60176">MFSLDRAALDALERTSVAGVWSQGVFLCLKDIILRSLFLTRADLTCSGTLADCNNIVCQHRLHSFSKMMKNHSEYAQGDGVLSLDLIAQAISAVKELSLDCPWSKMGSGASAVKEPEPNGLTDGDLTESEKTHMEAVLRQTKTEVLDQINQERMYRGWAMEWKADLSDPRQKFNRETSQKTVLFISDGCEMTAGDALDPEDPVDFDLPIEKFEKNFKAKLEEKGAPSRYVGGGGWCEDPPALGVRQRHQDVACLSGLGGEQPSLKGTWSKVKETYFTGLIVNFEDSLLDYGELNKTFATNAKLRLATSFGARMANTYSHRRRREHQRPWTEPLVQGAADWDDELPVGVLRHGRTERLLIALDLPVYHYGADLLKYELLYQQLDGTSGSQWEQFTQNVVLPQDAVAKWPGADLLFRLDELLLEREELQRDEEVAEAQGLPVPISKGDANRWHRLSDRWRQLRSSLEALATEVAASQKLMPSLSELSIMEKIWKTLEMTKLAGRGNEVVGATAAPFGVCQGTPETREVFEGPEGLGLPNSR</sequence>
<accession>A0ABP0LQY9</accession>
<dbReference type="EMBL" id="CAXAMM010017391">
    <property type="protein sequence ID" value="CAK9041057.1"/>
    <property type="molecule type" value="Genomic_DNA"/>
</dbReference>
<dbReference type="Proteomes" id="UP001642464">
    <property type="component" value="Unassembled WGS sequence"/>
</dbReference>
<comment type="caution">
    <text evidence="1">The sequence shown here is derived from an EMBL/GenBank/DDBJ whole genome shotgun (WGS) entry which is preliminary data.</text>
</comment>